<dbReference type="EMBL" id="LLZH01000331">
    <property type="protein sequence ID" value="KUL23436.1"/>
    <property type="molecule type" value="Genomic_DNA"/>
</dbReference>
<gene>
    <name evidence="1" type="ORF">ADL15_45475</name>
</gene>
<proteinExistence type="predicted"/>
<dbReference type="Proteomes" id="UP000053244">
    <property type="component" value="Unassembled WGS sequence"/>
</dbReference>
<evidence type="ECO:0000313" key="2">
    <source>
        <dbReference type="Proteomes" id="UP000053244"/>
    </source>
</evidence>
<comment type="caution">
    <text evidence="1">The sequence shown here is derived from an EMBL/GenBank/DDBJ whole genome shotgun (WGS) entry which is preliminary data.</text>
</comment>
<protein>
    <submittedName>
        <fullName evidence="1">Uncharacterized protein</fullName>
    </submittedName>
</protein>
<keyword evidence="2" id="KW-1185">Reference proteome</keyword>
<name>A0A101JAY4_9ACTN</name>
<evidence type="ECO:0000313" key="1">
    <source>
        <dbReference type="EMBL" id="KUL23436.1"/>
    </source>
</evidence>
<accession>A0A101JAY4</accession>
<sequence>MIGRPGRGWVRTRVEGRRCPMDLRELCFHLRHRRRMYVFDDRFLTVVGFVEGYNSALDGRPLRGFHDHVAERVLGRYSPRHWSMIIASAEPLVAARGDRDLHDLPQELQLSLTHRLVDLLEEYADQSRDA</sequence>
<dbReference type="AlphaFoldDB" id="A0A101JAY4"/>
<organism evidence="1 2">
    <name type="scientific">Actinoplanes awajinensis subsp. mycoplanecinus</name>
    <dbReference type="NCBI Taxonomy" id="135947"/>
    <lineage>
        <taxon>Bacteria</taxon>
        <taxon>Bacillati</taxon>
        <taxon>Actinomycetota</taxon>
        <taxon>Actinomycetes</taxon>
        <taxon>Micromonosporales</taxon>
        <taxon>Micromonosporaceae</taxon>
        <taxon>Actinoplanes</taxon>
    </lineage>
</organism>
<reference evidence="1 2" key="1">
    <citation type="submission" date="2015-10" db="EMBL/GenBank/DDBJ databases">
        <authorList>
            <person name="Gilbert D.G."/>
        </authorList>
    </citation>
    <scope>NUCLEOTIDE SEQUENCE [LARGE SCALE GENOMIC DNA]</scope>
    <source>
        <strain evidence="1 2">NRRL B-16712</strain>
    </source>
</reference>